<dbReference type="NCBIfam" id="TIGR02937">
    <property type="entry name" value="sigma70-ECF"/>
    <property type="match status" value="1"/>
</dbReference>
<feature type="domain" description="RNA polymerase sigma factor 70 region 4 type 2" evidence="7">
    <location>
        <begin position="111"/>
        <end position="163"/>
    </location>
</feature>
<dbReference type="PANTHER" id="PTHR43133:SF8">
    <property type="entry name" value="RNA POLYMERASE SIGMA FACTOR HI_1459-RELATED"/>
    <property type="match status" value="1"/>
</dbReference>
<evidence type="ECO:0000256" key="1">
    <source>
        <dbReference type="ARBA" id="ARBA00010641"/>
    </source>
</evidence>
<dbReference type="Gene3D" id="1.10.10.10">
    <property type="entry name" value="Winged helix-like DNA-binding domain superfamily/Winged helix DNA-binding domain"/>
    <property type="match status" value="1"/>
</dbReference>
<dbReference type="GO" id="GO:0016987">
    <property type="term" value="F:sigma factor activity"/>
    <property type="evidence" value="ECO:0007669"/>
    <property type="project" value="UniProtKB-KW"/>
</dbReference>
<evidence type="ECO:0000313" key="8">
    <source>
        <dbReference type="EMBL" id="NIR73645.1"/>
    </source>
</evidence>
<dbReference type="SUPFAM" id="SSF88659">
    <property type="entry name" value="Sigma3 and sigma4 domains of RNA polymerase sigma factors"/>
    <property type="match status" value="1"/>
</dbReference>
<dbReference type="InterPro" id="IPR039425">
    <property type="entry name" value="RNA_pol_sigma-70-like"/>
</dbReference>
<dbReference type="InterPro" id="IPR013325">
    <property type="entry name" value="RNA_pol_sigma_r2"/>
</dbReference>
<dbReference type="EMBL" id="JAACAK010000002">
    <property type="protein sequence ID" value="NIR73645.1"/>
    <property type="molecule type" value="Genomic_DNA"/>
</dbReference>
<keyword evidence="5" id="KW-0804">Transcription</keyword>
<dbReference type="PANTHER" id="PTHR43133">
    <property type="entry name" value="RNA POLYMERASE ECF-TYPE SIGMA FACTO"/>
    <property type="match status" value="1"/>
</dbReference>
<keyword evidence="3" id="KW-0731">Sigma factor</keyword>
<comment type="similarity">
    <text evidence="1">Belongs to the sigma-70 factor family. ECF subfamily.</text>
</comment>
<evidence type="ECO:0000256" key="2">
    <source>
        <dbReference type="ARBA" id="ARBA00023015"/>
    </source>
</evidence>
<protein>
    <submittedName>
        <fullName evidence="8">Sigma-70 family RNA polymerase sigma factor</fullName>
    </submittedName>
</protein>
<evidence type="ECO:0000313" key="9">
    <source>
        <dbReference type="Proteomes" id="UP000702544"/>
    </source>
</evidence>
<dbReference type="GO" id="GO:0003677">
    <property type="term" value="F:DNA binding"/>
    <property type="evidence" value="ECO:0007669"/>
    <property type="project" value="UniProtKB-KW"/>
</dbReference>
<evidence type="ECO:0000259" key="6">
    <source>
        <dbReference type="Pfam" id="PF04542"/>
    </source>
</evidence>
<dbReference type="InterPro" id="IPR036388">
    <property type="entry name" value="WH-like_DNA-bd_sf"/>
</dbReference>
<dbReference type="InterPro" id="IPR014284">
    <property type="entry name" value="RNA_pol_sigma-70_dom"/>
</dbReference>
<evidence type="ECO:0000256" key="5">
    <source>
        <dbReference type="ARBA" id="ARBA00023163"/>
    </source>
</evidence>
<organism evidence="8 9">
    <name type="scientific">Candidatus Kutchimonas denitrificans</name>
    <dbReference type="NCBI Taxonomy" id="3056748"/>
    <lineage>
        <taxon>Bacteria</taxon>
        <taxon>Pseudomonadati</taxon>
        <taxon>Gemmatimonadota</taxon>
        <taxon>Gemmatimonadia</taxon>
        <taxon>Candidatus Palauibacterales</taxon>
        <taxon>Candidatus Palauibacteraceae</taxon>
        <taxon>Candidatus Kutchimonas</taxon>
    </lineage>
</organism>
<dbReference type="Gene3D" id="1.10.1740.10">
    <property type="match status" value="1"/>
</dbReference>
<dbReference type="InterPro" id="IPR013249">
    <property type="entry name" value="RNA_pol_sigma70_r4_t2"/>
</dbReference>
<dbReference type="Pfam" id="PF04542">
    <property type="entry name" value="Sigma70_r2"/>
    <property type="match status" value="1"/>
</dbReference>
<dbReference type="CDD" id="cd06171">
    <property type="entry name" value="Sigma70_r4"/>
    <property type="match status" value="1"/>
</dbReference>
<reference evidence="8 9" key="1">
    <citation type="submission" date="2020-01" db="EMBL/GenBank/DDBJ databases">
        <title>Genomes assembled from Gulf of Kutch pelagic sediment metagenomes.</title>
        <authorList>
            <person name="Chandrashekar M."/>
            <person name="Mahajan M.S."/>
            <person name="Dave K.J."/>
            <person name="Vatsa P."/>
            <person name="Nathani N.M."/>
        </authorList>
    </citation>
    <scope>NUCLEOTIDE SEQUENCE [LARGE SCALE GENOMIC DNA]</scope>
    <source>
        <strain evidence="8">KS3-K002</strain>
    </source>
</reference>
<feature type="domain" description="RNA polymerase sigma-70 region 2" evidence="6">
    <location>
        <begin position="14"/>
        <end position="81"/>
    </location>
</feature>
<evidence type="ECO:0000256" key="4">
    <source>
        <dbReference type="ARBA" id="ARBA00023125"/>
    </source>
</evidence>
<sequence>MAGALGDLGPEELEQLRARLEAMALRALGDRDAAKDVAQETLARAVEAVRGGRFREGESFGAFVRGIARHVITDLLRTSGRTRSFETLPDSNKQAASTDALGALISEEEKERLRLALERLSKDDHEILYLSYFEGLTPAQIADREGEPPARVRKRKSRALERLRRAFLGKTKTRHESP</sequence>
<dbReference type="AlphaFoldDB" id="A0AAE4ZA89"/>
<proteinExistence type="inferred from homology"/>
<keyword evidence="4" id="KW-0238">DNA-binding</keyword>
<dbReference type="SUPFAM" id="SSF88946">
    <property type="entry name" value="Sigma2 domain of RNA polymerase sigma factors"/>
    <property type="match status" value="1"/>
</dbReference>
<name>A0AAE4ZA89_9BACT</name>
<dbReference type="GO" id="GO:0006352">
    <property type="term" value="P:DNA-templated transcription initiation"/>
    <property type="evidence" value="ECO:0007669"/>
    <property type="project" value="InterPro"/>
</dbReference>
<accession>A0AAE4ZA89</accession>
<keyword evidence="2" id="KW-0805">Transcription regulation</keyword>
<comment type="caution">
    <text evidence="8">The sequence shown here is derived from an EMBL/GenBank/DDBJ whole genome shotgun (WGS) entry which is preliminary data.</text>
</comment>
<dbReference type="Proteomes" id="UP000702544">
    <property type="component" value="Unassembled WGS sequence"/>
</dbReference>
<dbReference type="InterPro" id="IPR007627">
    <property type="entry name" value="RNA_pol_sigma70_r2"/>
</dbReference>
<dbReference type="Pfam" id="PF08281">
    <property type="entry name" value="Sigma70_r4_2"/>
    <property type="match status" value="1"/>
</dbReference>
<evidence type="ECO:0000256" key="3">
    <source>
        <dbReference type="ARBA" id="ARBA00023082"/>
    </source>
</evidence>
<evidence type="ECO:0000259" key="7">
    <source>
        <dbReference type="Pfam" id="PF08281"/>
    </source>
</evidence>
<gene>
    <name evidence="8" type="ORF">GWO12_00795</name>
</gene>
<dbReference type="InterPro" id="IPR013324">
    <property type="entry name" value="RNA_pol_sigma_r3/r4-like"/>
</dbReference>